<keyword evidence="6" id="KW-1185">Reference proteome</keyword>
<dbReference type="EMBL" id="AWVF01000047">
    <property type="protein sequence ID" value="ERJ97128.1"/>
    <property type="molecule type" value="Genomic_DNA"/>
</dbReference>
<evidence type="ECO:0000259" key="4">
    <source>
        <dbReference type="PROSITE" id="PS51000"/>
    </source>
</evidence>
<dbReference type="InterPro" id="IPR036388">
    <property type="entry name" value="WH-like_DNA-bd_sf"/>
</dbReference>
<keyword evidence="1" id="KW-0805">Transcription regulation</keyword>
<sequence length="112" mass="13070">MGLVERREEILKLLISRRKSTVPILMHEFHVSEKTIRRDIRALMLKYPLETFSGNGGGVQIPEWYAPNKNLLSKEEVTVLEELLQKADVYQSRILKQILARFGPDTYRPYKA</sequence>
<evidence type="ECO:0000256" key="3">
    <source>
        <dbReference type="ARBA" id="ARBA00023163"/>
    </source>
</evidence>
<dbReference type="InterPro" id="IPR001034">
    <property type="entry name" value="DeoR_HTH"/>
</dbReference>
<reference evidence="5 6" key="1">
    <citation type="submission" date="2013-07" db="EMBL/GenBank/DDBJ databases">
        <authorList>
            <person name="Weinstock G."/>
            <person name="Sodergren E."/>
            <person name="Wylie T."/>
            <person name="Fulton L."/>
            <person name="Fulton R."/>
            <person name="Fronick C."/>
            <person name="O'Laughlin M."/>
            <person name="Godfrey J."/>
            <person name="Miner T."/>
            <person name="Herter B."/>
            <person name="Appelbaum E."/>
            <person name="Cordes M."/>
            <person name="Lek S."/>
            <person name="Wollam A."/>
            <person name="Pepin K.H."/>
            <person name="Palsikar V.B."/>
            <person name="Mitreva M."/>
            <person name="Wilson R.K."/>
        </authorList>
    </citation>
    <scope>NUCLEOTIDE SEQUENCE [LARGE SCALE GENOMIC DNA]</scope>
    <source>
        <strain evidence="5 6">ATCC 27760</strain>
    </source>
</reference>
<evidence type="ECO:0000313" key="5">
    <source>
        <dbReference type="EMBL" id="ERJ97128.1"/>
    </source>
</evidence>
<dbReference type="GeneID" id="93694131"/>
<dbReference type="InterPro" id="IPR036390">
    <property type="entry name" value="WH_DNA-bd_sf"/>
</dbReference>
<dbReference type="PROSITE" id="PS00894">
    <property type="entry name" value="HTH_DEOR_1"/>
    <property type="match status" value="1"/>
</dbReference>
<evidence type="ECO:0000256" key="1">
    <source>
        <dbReference type="ARBA" id="ARBA00023015"/>
    </source>
</evidence>
<dbReference type="Gene3D" id="1.10.10.10">
    <property type="entry name" value="Winged helix-like DNA-binding domain superfamily/Winged helix DNA-binding domain"/>
    <property type="match status" value="1"/>
</dbReference>
<dbReference type="HOGENOM" id="CLU_148032_0_0_9"/>
<comment type="caution">
    <text evidence="5">The sequence shown here is derived from an EMBL/GenBank/DDBJ whole genome shotgun (WGS) entry which is preliminary data.</text>
</comment>
<dbReference type="RefSeq" id="WP_021683271.1">
    <property type="nucleotide sequence ID" value="NZ_KI260474.1"/>
</dbReference>
<protein>
    <submittedName>
        <fullName evidence="5">HTH domain protein</fullName>
    </submittedName>
</protein>
<keyword evidence="2" id="KW-0238">DNA-binding</keyword>
<name>U2MCV6_9FIRM</name>
<dbReference type="OrthoDB" id="9815009at2"/>
<dbReference type="Proteomes" id="UP000016662">
    <property type="component" value="Unassembled WGS sequence"/>
</dbReference>
<organism evidence="5 6">
    <name type="scientific">Ruminococcus callidus ATCC 27760</name>
    <dbReference type="NCBI Taxonomy" id="411473"/>
    <lineage>
        <taxon>Bacteria</taxon>
        <taxon>Bacillati</taxon>
        <taxon>Bacillota</taxon>
        <taxon>Clostridia</taxon>
        <taxon>Eubacteriales</taxon>
        <taxon>Oscillospiraceae</taxon>
        <taxon>Ruminococcus</taxon>
    </lineage>
</organism>
<dbReference type="STRING" id="411473.RUMCAL_00504"/>
<dbReference type="AlphaFoldDB" id="U2MCV6"/>
<dbReference type="GO" id="GO:0003677">
    <property type="term" value="F:DNA binding"/>
    <property type="evidence" value="ECO:0007669"/>
    <property type="project" value="UniProtKB-KW"/>
</dbReference>
<dbReference type="PATRIC" id="fig|411473.3.peg.384"/>
<gene>
    <name evidence="5" type="ORF">RUMCAL_00504</name>
</gene>
<dbReference type="Pfam" id="PF08220">
    <property type="entry name" value="HTH_DeoR"/>
    <property type="match status" value="1"/>
</dbReference>
<dbReference type="eggNOG" id="COG2378">
    <property type="taxonomic scope" value="Bacteria"/>
</dbReference>
<dbReference type="InterPro" id="IPR018356">
    <property type="entry name" value="Tscrpt_reg_HTH_DeoR_CS"/>
</dbReference>
<dbReference type="SUPFAM" id="SSF46785">
    <property type="entry name" value="Winged helix' DNA-binding domain"/>
    <property type="match status" value="1"/>
</dbReference>
<evidence type="ECO:0000256" key="2">
    <source>
        <dbReference type="ARBA" id="ARBA00023125"/>
    </source>
</evidence>
<feature type="domain" description="HTH deoR-type" evidence="4">
    <location>
        <begin position="3"/>
        <end position="61"/>
    </location>
</feature>
<proteinExistence type="predicted"/>
<dbReference type="SMART" id="SM00420">
    <property type="entry name" value="HTH_DEOR"/>
    <property type="match status" value="1"/>
</dbReference>
<dbReference type="GO" id="GO:0003700">
    <property type="term" value="F:DNA-binding transcription factor activity"/>
    <property type="evidence" value="ECO:0007669"/>
    <property type="project" value="InterPro"/>
</dbReference>
<dbReference type="PROSITE" id="PS51000">
    <property type="entry name" value="HTH_DEOR_2"/>
    <property type="match status" value="1"/>
</dbReference>
<keyword evidence="3" id="KW-0804">Transcription</keyword>
<accession>U2MCV6</accession>
<evidence type="ECO:0000313" key="6">
    <source>
        <dbReference type="Proteomes" id="UP000016662"/>
    </source>
</evidence>